<dbReference type="InterPro" id="IPR002347">
    <property type="entry name" value="SDR_fam"/>
</dbReference>
<dbReference type="PRINTS" id="PR00081">
    <property type="entry name" value="GDHRDH"/>
</dbReference>
<evidence type="ECO:0000256" key="2">
    <source>
        <dbReference type="ARBA" id="ARBA00023002"/>
    </source>
</evidence>
<dbReference type="PRINTS" id="PR00080">
    <property type="entry name" value="SDRFAMILY"/>
</dbReference>
<dbReference type="Pfam" id="PF13561">
    <property type="entry name" value="adh_short_C2"/>
    <property type="match status" value="1"/>
</dbReference>
<gene>
    <name evidence="4" type="primary">fabG_1</name>
    <name evidence="4" type="ORF">Pla123a_15730</name>
</gene>
<dbReference type="GO" id="GO:0004316">
    <property type="term" value="F:3-oxoacyl-[acyl-carrier-protein] reductase (NADPH) activity"/>
    <property type="evidence" value="ECO:0007669"/>
    <property type="project" value="UniProtKB-EC"/>
</dbReference>
<dbReference type="EC" id="1.1.1.100" evidence="4"/>
<dbReference type="SMART" id="SM00822">
    <property type="entry name" value="PKS_KR"/>
    <property type="match status" value="1"/>
</dbReference>
<dbReference type="RefSeq" id="WP_146585588.1">
    <property type="nucleotide sequence ID" value="NZ_SJPO01000003.1"/>
</dbReference>
<dbReference type="Proteomes" id="UP000318478">
    <property type="component" value="Unassembled WGS sequence"/>
</dbReference>
<evidence type="ECO:0000313" key="4">
    <source>
        <dbReference type="EMBL" id="TWT77777.1"/>
    </source>
</evidence>
<comment type="similarity">
    <text evidence="1">Belongs to the short-chain dehydrogenases/reductases (SDR) family.</text>
</comment>
<dbReference type="PANTHER" id="PTHR43477:SF1">
    <property type="entry name" value="DIHYDROANTICAPSIN 7-DEHYDROGENASE"/>
    <property type="match status" value="1"/>
</dbReference>
<keyword evidence="2 4" id="KW-0560">Oxidoreductase</keyword>
<dbReference type="EMBL" id="SJPO01000003">
    <property type="protein sequence ID" value="TWT77777.1"/>
    <property type="molecule type" value="Genomic_DNA"/>
</dbReference>
<comment type="caution">
    <text evidence="4">The sequence shown here is derived from an EMBL/GenBank/DDBJ whole genome shotgun (WGS) entry which is preliminary data.</text>
</comment>
<accession>A0A5C5YSZ5</accession>
<evidence type="ECO:0000256" key="1">
    <source>
        <dbReference type="ARBA" id="ARBA00006484"/>
    </source>
</evidence>
<keyword evidence="5" id="KW-1185">Reference proteome</keyword>
<dbReference type="OrthoDB" id="9803333at2"/>
<dbReference type="InterPro" id="IPR036291">
    <property type="entry name" value="NAD(P)-bd_dom_sf"/>
</dbReference>
<dbReference type="PANTHER" id="PTHR43477">
    <property type="entry name" value="DIHYDROANTICAPSIN 7-DEHYDROGENASE"/>
    <property type="match status" value="1"/>
</dbReference>
<sequence length="253" mass="26760">MPLNPMDMGGGRVLVSGASAGLGRGISVLLSQLGASVVLVSRSERGLRETRELLAPGDHIVAPFDLNKLDEIPAWMKQLAAEHGPFSGLVHSAGVNFTYPLRVSKPEKVDELMRINFSAAIALSRGFRQKEVSTKPGSIVYISSVMGIVGDIAVSAYSASKGALIAAARSLALELAPEEVRVNCVCPGHVQTMLTEKSYSLMEGDRVRALRAKHPLGMGKPEDVANAVAFLLSDAASWITGQSLVVDGGFTIH</sequence>
<evidence type="ECO:0000259" key="3">
    <source>
        <dbReference type="SMART" id="SM00822"/>
    </source>
</evidence>
<evidence type="ECO:0000313" key="5">
    <source>
        <dbReference type="Proteomes" id="UP000318478"/>
    </source>
</evidence>
<reference evidence="4 5" key="1">
    <citation type="submission" date="2019-02" db="EMBL/GenBank/DDBJ databases">
        <title>Deep-cultivation of Planctomycetes and their phenomic and genomic characterization uncovers novel biology.</title>
        <authorList>
            <person name="Wiegand S."/>
            <person name="Jogler M."/>
            <person name="Boedeker C."/>
            <person name="Pinto D."/>
            <person name="Vollmers J."/>
            <person name="Rivas-Marin E."/>
            <person name="Kohn T."/>
            <person name="Peeters S.H."/>
            <person name="Heuer A."/>
            <person name="Rast P."/>
            <person name="Oberbeckmann S."/>
            <person name="Bunk B."/>
            <person name="Jeske O."/>
            <person name="Meyerdierks A."/>
            <person name="Storesund J.E."/>
            <person name="Kallscheuer N."/>
            <person name="Luecker S."/>
            <person name="Lage O.M."/>
            <person name="Pohl T."/>
            <person name="Merkel B.J."/>
            <person name="Hornburger P."/>
            <person name="Mueller R.-W."/>
            <person name="Bruemmer F."/>
            <person name="Labrenz M."/>
            <person name="Spormann A.M."/>
            <person name="Op Den Camp H."/>
            <person name="Overmann J."/>
            <person name="Amann R."/>
            <person name="Jetten M.S.M."/>
            <person name="Mascher T."/>
            <person name="Medema M.H."/>
            <person name="Devos D.P."/>
            <person name="Kaster A.-K."/>
            <person name="Ovreas L."/>
            <person name="Rohde M."/>
            <person name="Galperin M.Y."/>
            <person name="Jogler C."/>
        </authorList>
    </citation>
    <scope>NUCLEOTIDE SEQUENCE [LARGE SCALE GENOMIC DNA]</scope>
    <source>
        <strain evidence="4 5">Pla123a</strain>
    </source>
</reference>
<dbReference type="InterPro" id="IPR057326">
    <property type="entry name" value="KR_dom"/>
</dbReference>
<proteinExistence type="inferred from homology"/>
<dbReference type="CDD" id="cd05233">
    <property type="entry name" value="SDR_c"/>
    <property type="match status" value="1"/>
</dbReference>
<dbReference type="SUPFAM" id="SSF51735">
    <property type="entry name" value="NAD(P)-binding Rossmann-fold domains"/>
    <property type="match status" value="1"/>
</dbReference>
<organism evidence="4 5">
    <name type="scientific">Posidoniimonas polymericola</name>
    <dbReference type="NCBI Taxonomy" id="2528002"/>
    <lineage>
        <taxon>Bacteria</taxon>
        <taxon>Pseudomonadati</taxon>
        <taxon>Planctomycetota</taxon>
        <taxon>Planctomycetia</taxon>
        <taxon>Pirellulales</taxon>
        <taxon>Lacipirellulaceae</taxon>
        <taxon>Posidoniimonas</taxon>
    </lineage>
</organism>
<dbReference type="InterPro" id="IPR051122">
    <property type="entry name" value="SDR_DHRS6-like"/>
</dbReference>
<feature type="domain" description="Ketoreductase" evidence="3">
    <location>
        <begin position="11"/>
        <end position="190"/>
    </location>
</feature>
<dbReference type="FunFam" id="3.40.50.720:FF:000084">
    <property type="entry name" value="Short-chain dehydrogenase reductase"/>
    <property type="match status" value="1"/>
</dbReference>
<dbReference type="Gene3D" id="3.40.50.720">
    <property type="entry name" value="NAD(P)-binding Rossmann-like Domain"/>
    <property type="match status" value="1"/>
</dbReference>
<protein>
    <submittedName>
        <fullName evidence="4">3-oxoacyl-[acyl-carrier-protein] reductase FabG</fullName>
        <ecNumber evidence="4">1.1.1.100</ecNumber>
    </submittedName>
</protein>
<name>A0A5C5YSZ5_9BACT</name>
<dbReference type="AlphaFoldDB" id="A0A5C5YSZ5"/>